<dbReference type="GeneID" id="97350795"/>
<dbReference type="InterPro" id="IPR025716">
    <property type="entry name" value="Post-transcriptional_regulator"/>
</dbReference>
<dbReference type="Pfam" id="PF13797">
    <property type="entry name" value="Post_transc_reg"/>
    <property type="match status" value="1"/>
</dbReference>
<accession>A0A5D4SV81</accession>
<evidence type="ECO:0000313" key="1">
    <source>
        <dbReference type="EMBL" id="TYS51315.1"/>
    </source>
</evidence>
<organism evidence="2 4">
    <name type="scientific">Bacillus infantis</name>
    <dbReference type="NCBI Taxonomy" id="324767"/>
    <lineage>
        <taxon>Bacteria</taxon>
        <taxon>Bacillati</taxon>
        <taxon>Bacillota</taxon>
        <taxon>Bacilli</taxon>
        <taxon>Bacillales</taxon>
        <taxon>Bacillaceae</taxon>
        <taxon>Bacillus</taxon>
    </lineage>
</organism>
<dbReference type="EMBL" id="VTER01000002">
    <property type="protein sequence ID" value="TYS51315.1"/>
    <property type="molecule type" value="Genomic_DNA"/>
</dbReference>
<proteinExistence type="predicted"/>
<name>A0A5D4SV81_9BACI</name>
<dbReference type="Proteomes" id="UP000322139">
    <property type="component" value="Unassembled WGS sequence"/>
</dbReference>
<sequence>MKGHVYEKFRRQVQPALQSKLEEFRLLNYGAVAEDELWRYLTEKKWRKPHEDARLFEIVGGILEVKAADYFSYATVEAFKGKGLGELSEEDRRKLLE</sequence>
<dbReference type="EMBL" id="VTES01000001">
    <property type="protein sequence ID" value="TYS66188.1"/>
    <property type="molecule type" value="Genomic_DNA"/>
</dbReference>
<protein>
    <submittedName>
        <fullName evidence="2">Post-transcriptional regulator</fullName>
    </submittedName>
</protein>
<gene>
    <name evidence="2" type="ORF">FZD47_01485</name>
    <name evidence="1" type="ORF">FZD51_04605</name>
</gene>
<comment type="caution">
    <text evidence="2">The sequence shown here is derived from an EMBL/GenBank/DDBJ whole genome shotgun (WGS) entry which is preliminary data.</text>
</comment>
<dbReference type="AlphaFoldDB" id="A0A5D4SV81"/>
<dbReference type="Proteomes" id="UP000323732">
    <property type="component" value="Unassembled WGS sequence"/>
</dbReference>
<evidence type="ECO:0000313" key="3">
    <source>
        <dbReference type="Proteomes" id="UP000322139"/>
    </source>
</evidence>
<dbReference type="RefSeq" id="WP_009796195.1">
    <property type="nucleotide sequence ID" value="NZ_CP160000.1"/>
</dbReference>
<evidence type="ECO:0000313" key="2">
    <source>
        <dbReference type="EMBL" id="TYS66188.1"/>
    </source>
</evidence>
<reference evidence="3 4" key="1">
    <citation type="submission" date="2019-08" db="EMBL/GenBank/DDBJ databases">
        <title>Bacillus genomes from the desert of Cuatro Cienegas, Coahuila.</title>
        <authorList>
            <person name="Olmedo-Alvarez G."/>
        </authorList>
    </citation>
    <scope>NUCLEOTIDE SEQUENCE [LARGE SCALE GENOMIC DNA]</scope>
    <source>
        <strain evidence="2 4">CH37_1T</strain>
        <strain evidence="1 3">CH446_14T</strain>
    </source>
</reference>
<evidence type="ECO:0000313" key="4">
    <source>
        <dbReference type="Proteomes" id="UP000323732"/>
    </source>
</evidence>